<dbReference type="Proteomes" id="UP000515163">
    <property type="component" value="Unplaced"/>
</dbReference>
<dbReference type="FunCoup" id="A0A6P8H2U9">
    <property type="interactions" value="2529"/>
</dbReference>
<dbReference type="InterPro" id="IPR002048">
    <property type="entry name" value="EF_hand_dom"/>
</dbReference>
<dbReference type="InterPro" id="IPR027417">
    <property type="entry name" value="P-loop_NTPase"/>
</dbReference>
<dbReference type="InterPro" id="IPR045063">
    <property type="entry name" value="Dynamin_N"/>
</dbReference>
<evidence type="ECO:0000256" key="3">
    <source>
        <dbReference type="ARBA" id="ARBA00022475"/>
    </source>
</evidence>
<dbReference type="SUPFAM" id="SSF52540">
    <property type="entry name" value="P-loop containing nucleoside triphosphate hydrolases"/>
    <property type="match status" value="1"/>
</dbReference>
<dbReference type="InterPro" id="IPR011992">
    <property type="entry name" value="EF-hand-dom_pair"/>
</dbReference>
<accession>A0A6P8H2U9</accession>
<dbReference type="GO" id="GO:0010008">
    <property type="term" value="C:endosome membrane"/>
    <property type="evidence" value="ECO:0007669"/>
    <property type="project" value="UniProtKB-SubCell"/>
</dbReference>
<evidence type="ECO:0000259" key="13">
    <source>
        <dbReference type="PROSITE" id="PS50222"/>
    </source>
</evidence>
<dbReference type="GO" id="GO:0016197">
    <property type="term" value="P:endosomal transport"/>
    <property type="evidence" value="ECO:0007669"/>
    <property type="project" value="TreeGrafter"/>
</dbReference>
<dbReference type="Pfam" id="PF12763">
    <property type="entry name" value="EH"/>
    <property type="match status" value="1"/>
</dbReference>
<proteinExistence type="predicted"/>
<dbReference type="GO" id="GO:0006897">
    <property type="term" value="P:endocytosis"/>
    <property type="evidence" value="ECO:0007669"/>
    <property type="project" value="TreeGrafter"/>
</dbReference>
<dbReference type="Gene3D" id="3.40.50.300">
    <property type="entry name" value="P-loop containing nucleotide triphosphate hydrolases"/>
    <property type="match status" value="1"/>
</dbReference>
<keyword evidence="4" id="KW-0597">Phosphoprotein</keyword>
<dbReference type="Pfam" id="PF16880">
    <property type="entry name" value="EHD_N"/>
    <property type="match status" value="1"/>
</dbReference>
<dbReference type="InterPro" id="IPR030381">
    <property type="entry name" value="G_DYNAMIN_dom"/>
</dbReference>
<dbReference type="AlphaFoldDB" id="A0A6P8H2U9"/>
<evidence type="ECO:0000256" key="5">
    <source>
        <dbReference type="ARBA" id="ARBA00022723"/>
    </source>
</evidence>
<dbReference type="InParanoid" id="A0A6P8H2U9"/>
<dbReference type="GO" id="GO:0005509">
    <property type="term" value="F:calcium ion binding"/>
    <property type="evidence" value="ECO:0007669"/>
    <property type="project" value="InterPro"/>
</dbReference>
<feature type="domain" description="Dynamin-type G" evidence="14">
    <location>
        <begin position="55"/>
        <end position="287"/>
    </location>
</feature>
<evidence type="ECO:0000313" key="16">
    <source>
        <dbReference type="RefSeq" id="XP_031550724.1"/>
    </source>
</evidence>
<dbReference type="Pfam" id="PF00350">
    <property type="entry name" value="Dynamin_N"/>
    <property type="match status" value="1"/>
</dbReference>
<keyword evidence="9" id="KW-0067">ATP-binding</keyword>
<dbReference type="FunFam" id="3.40.50.300:FF:000147">
    <property type="entry name" value="EH domain-containing protein 1"/>
    <property type="match status" value="1"/>
</dbReference>
<reference evidence="16" key="1">
    <citation type="submission" date="2025-08" db="UniProtKB">
        <authorList>
            <consortium name="RefSeq"/>
        </authorList>
    </citation>
    <scope>IDENTIFICATION</scope>
    <source>
        <tissue evidence="16">Tentacle</tissue>
    </source>
</reference>
<name>A0A6P8H2U9_ACTTE</name>
<dbReference type="PANTHER" id="PTHR11216">
    <property type="entry name" value="EH DOMAIN"/>
    <property type="match status" value="1"/>
</dbReference>
<dbReference type="FunFam" id="1.10.238.10:FF:000038">
    <property type="entry name" value="EH domain-containing protein 3"/>
    <property type="match status" value="1"/>
</dbReference>
<dbReference type="InterPro" id="IPR018247">
    <property type="entry name" value="EF_Hand_1_Ca_BS"/>
</dbReference>
<dbReference type="GeneID" id="116288121"/>
<dbReference type="OrthoDB" id="1716625at2759"/>
<dbReference type="Gene3D" id="1.10.238.10">
    <property type="entry name" value="EF-hand"/>
    <property type="match status" value="1"/>
</dbReference>
<protein>
    <submittedName>
        <fullName evidence="16">EH domain-containing protein 3-like</fullName>
    </submittedName>
</protein>
<dbReference type="InterPro" id="IPR040990">
    <property type="entry name" value="DUF5600"/>
</dbReference>
<dbReference type="GO" id="GO:0005524">
    <property type="term" value="F:ATP binding"/>
    <property type="evidence" value="ECO:0007669"/>
    <property type="project" value="UniProtKB-KW"/>
</dbReference>
<evidence type="ECO:0000256" key="2">
    <source>
        <dbReference type="ARBA" id="ARBA00004413"/>
    </source>
</evidence>
<dbReference type="SUPFAM" id="SSF47473">
    <property type="entry name" value="EF-hand"/>
    <property type="match status" value="1"/>
</dbReference>
<keyword evidence="3" id="KW-1003">Cell membrane</keyword>
<dbReference type="InterPro" id="IPR000261">
    <property type="entry name" value="EH_dom"/>
</dbReference>
<feature type="domain" description="EF-hand" evidence="13">
    <location>
        <begin position="479"/>
        <end position="514"/>
    </location>
</feature>
<sequence length="545" mass="61867">MFSFMSKSESGRKNPQVFGSVLDGLKKLYMKNLKPLEDQYLFSDFHSPPLTEPDFHAKPMVLLVGQYSTGKTTFIKYLLEQDFPGIRIGPEPTTDSFIAVMHGDTSQVIPGNALIVDPKKQFRSLSSFGNAFLNRFCCSELPNAVLESLTIVDTPGILSGEKQSVARGYDFTGVLKWFAERCDRIILLFDAHKLDISDEFQRGIEVLKNYDEKIRIVLNKADMVTTQQLMRVYGALMWSLGKVINTPEVARVYIGSFWNQPLQIDDNRKLFEMEATDLFRDMQDLPKNAALRKLNDFIKRARLAKVHAYIISELKNQMPSMFGKEKKKEQLIKNLIDIYSKIQAEHNISPGDFPSLSKFKDQLQHHDFSKFSGMRTKLIQNLDSMLANDIPRLMQMIPQEQHDDADKPPVTGGAFTIRHSTNNPFSQGACEGVALGAGSNEWIVRDFQPVYDKIFESLNPADGKVSGAKAKKEMVKSKLPNTALGRIWKLSDVDRDGCLDRDEFALAMYLIKIKLEDNDIPEELPNHLIPPSKRQNSRADPIEYD</sequence>
<evidence type="ECO:0000256" key="4">
    <source>
        <dbReference type="ARBA" id="ARBA00022553"/>
    </source>
</evidence>
<evidence type="ECO:0000256" key="6">
    <source>
        <dbReference type="ARBA" id="ARBA00022741"/>
    </source>
</evidence>
<evidence type="ECO:0000259" key="14">
    <source>
        <dbReference type="PROSITE" id="PS51718"/>
    </source>
</evidence>
<evidence type="ECO:0000256" key="7">
    <source>
        <dbReference type="ARBA" id="ARBA00022753"/>
    </source>
</evidence>
<organism evidence="15 16">
    <name type="scientific">Actinia tenebrosa</name>
    <name type="common">Australian red waratah sea anemone</name>
    <dbReference type="NCBI Taxonomy" id="6105"/>
    <lineage>
        <taxon>Eukaryota</taxon>
        <taxon>Metazoa</taxon>
        <taxon>Cnidaria</taxon>
        <taxon>Anthozoa</taxon>
        <taxon>Hexacorallia</taxon>
        <taxon>Actiniaria</taxon>
        <taxon>Actiniidae</taxon>
        <taxon>Actinia</taxon>
    </lineage>
</organism>
<dbReference type="CDD" id="cd09913">
    <property type="entry name" value="EHD"/>
    <property type="match status" value="1"/>
</dbReference>
<dbReference type="GO" id="GO:0005886">
    <property type="term" value="C:plasma membrane"/>
    <property type="evidence" value="ECO:0007669"/>
    <property type="project" value="UniProtKB-SubCell"/>
</dbReference>
<dbReference type="PANTHER" id="PTHR11216:SF31">
    <property type="entry name" value="AT21416P"/>
    <property type="match status" value="1"/>
</dbReference>
<evidence type="ECO:0000256" key="1">
    <source>
        <dbReference type="ARBA" id="ARBA00004125"/>
    </source>
</evidence>
<dbReference type="PROSITE" id="PS51718">
    <property type="entry name" value="G_DYNAMIN_2"/>
    <property type="match status" value="1"/>
</dbReference>
<comment type="subcellular location">
    <subcellularLocation>
        <location evidence="2">Cell membrane</location>
        <topology evidence="2">Peripheral membrane protein</topology>
        <orientation evidence="2">Cytoplasmic side</orientation>
    </subcellularLocation>
    <subcellularLocation>
        <location evidence="1">Endosome membrane</location>
        <topology evidence="1">Peripheral membrane protein</topology>
        <orientation evidence="1">Cytoplasmic side</orientation>
    </subcellularLocation>
</comment>
<dbReference type="PROSITE" id="PS50031">
    <property type="entry name" value="EH"/>
    <property type="match status" value="1"/>
</dbReference>
<feature type="region of interest" description="Disordered" evidence="11">
    <location>
        <begin position="522"/>
        <end position="545"/>
    </location>
</feature>
<evidence type="ECO:0000256" key="11">
    <source>
        <dbReference type="SAM" id="MobiDB-lite"/>
    </source>
</evidence>
<dbReference type="KEGG" id="aten:116288121"/>
<evidence type="ECO:0000256" key="9">
    <source>
        <dbReference type="ARBA" id="ARBA00022840"/>
    </source>
</evidence>
<keyword evidence="10" id="KW-0472">Membrane</keyword>
<gene>
    <name evidence="16" type="primary">LOC116288121</name>
</gene>
<keyword evidence="15" id="KW-1185">Reference proteome</keyword>
<evidence type="ECO:0000259" key="12">
    <source>
        <dbReference type="PROSITE" id="PS50031"/>
    </source>
</evidence>
<dbReference type="CDD" id="cd00052">
    <property type="entry name" value="EH"/>
    <property type="match status" value="1"/>
</dbReference>
<dbReference type="InterPro" id="IPR031692">
    <property type="entry name" value="EHD_N"/>
</dbReference>
<dbReference type="RefSeq" id="XP_031550724.1">
    <property type="nucleotide sequence ID" value="XM_031694864.1"/>
</dbReference>
<dbReference type="Gene3D" id="1.10.268.20">
    <property type="match status" value="1"/>
</dbReference>
<feature type="domain" description="EH" evidence="12">
    <location>
        <begin position="447"/>
        <end position="535"/>
    </location>
</feature>
<keyword evidence="5" id="KW-0479">Metal-binding</keyword>
<dbReference type="SMART" id="SM00027">
    <property type="entry name" value="EH"/>
    <property type="match status" value="1"/>
</dbReference>
<dbReference type="Pfam" id="PF18150">
    <property type="entry name" value="DUF5600"/>
    <property type="match status" value="1"/>
</dbReference>
<keyword evidence="8" id="KW-0106">Calcium</keyword>
<keyword evidence="6" id="KW-0547">Nucleotide-binding</keyword>
<dbReference type="PROSITE" id="PS50222">
    <property type="entry name" value="EF_HAND_2"/>
    <property type="match status" value="1"/>
</dbReference>
<evidence type="ECO:0000256" key="8">
    <source>
        <dbReference type="ARBA" id="ARBA00022837"/>
    </source>
</evidence>
<keyword evidence="7" id="KW-0967">Endosome</keyword>
<dbReference type="PROSITE" id="PS00018">
    <property type="entry name" value="EF_HAND_1"/>
    <property type="match status" value="1"/>
</dbReference>
<dbReference type="GO" id="GO:0005525">
    <property type="term" value="F:GTP binding"/>
    <property type="evidence" value="ECO:0007669"/>
    <property type="project" value="InterPro"/>
</dbReference>
<evidence type="ECO:0000313" key="15">
    <source>
        <dbReference type="Proteomes" id="UP000515163"/>
    </source>
</evidence>
<evidence type="ECO:0000256" key="10">
    <source>
        <dbReference type="ARBA" id="ARBA00023136"/>
    </source>
</evidence>